<dbReference type="Proteomes" id="UP000184512">
    <property type="component" value="Unassembled WGS sequence"/>
</dbReference>
<feature type="region of interest" description="Disordered" evidence="6">
    <location>
        <begin position="1"/>
        <end position="32"/>
    </location>
</feature>
<keyword evidence="2" id="KW-1003">Cell membrane</keyword>
<keyword evidence="3 7" id="KW-0812">Transmembrane</keyword>
<feature type="transmembrane region" description="Helical" evidence="7">
    <location>
        <begin position="274"/>
        <end position="296"/>
    </location>
</feature>
<evidence type="ECO:0000256" key="1">
    <source>
        <dbReference type="ARBA" id="ARBA00004651"/>
    </source>
</evidence>
<dbReference type="GO" id="GO:0005886">
    <property type="term" value="C:plasma membrane"/>
    <property type="evidence" value="ECO:0007669"/>
    <property type="project" value="UniProtKB-SubCell"/>
</dbReference>
<evidence type="ECO:0000256" key="3">
    <source>
        <dbReference type="ARBA" id="ARBA00022692"/>
    </source>
</evidence>
<feature type="transmembrane region" description="Helical" evidence="7">
    <location>
        <begin position="64"/>
        <end position="82"/>
    </location>
</feature>
<feature type="transmembrane region" description="Helical" evidence="7">
    <location>
        <begin position="118"/>
        <end position="138"/>
    </location>
</feature>
<dbReference type="InterPro" id="IPR017039">
    <property type="entry name" value="Virul_fac_BrkB"/>
</dbReference>
<dbReference type="NCBIfam" id="TIGR00765">
    <property type="entry name" value="yihY_not_rbn"/>
    <property type="match status" value="1"/>
</dbReference>
<dbReference type="Pfam" id="PF03631">
    <property type="entry name" value="Virul_fac_BrkB"/>
    <property type="match status" value="1"/>
</dbReference>
<protein>
    <submittedName>
        <fullName evidence="8">Membrane protein</fullName>
    </submittedName>
</protein>
<dbReference type="PANTHER" id="PTHR30213:SF0">
    <property type="entry name" value="UPF0761 MEMBRANE PROTEIN YIHY"/>
    <property type="match status" value="1"/>
</dbReference>
<accession>A0A1M6NE10</accession>
<evidence type="ECO:0000256" key="6">
    <source>
        <dbReference type="SAM" id="MobiDB-lite"/>
    </source>
</evidence>
<dbReference type="RefSeq" id="WP_073191300.1">
    <property type="nucleotide sequence ID" value="NZ_FQZG01000112.1"/>
</dbReference>
<dbReference type="STRING" id="1123357.SAMN02745244_03617"/>
<dbReference type="PANTHER" id="PTHR30213">
    <property type="entry name" value="INNER MEMBRANE PROTEIN YHJD"/>
    <property type="match status" value="1"/>
</dbReference>
<comment type="subcellular location">
    <subcellularLocation>
        <location evidence="1">Cell membrane</location>
        <topology evidence="1">Multi-pass membrane protein</topology>
    </subcellularLocation>
</comment>
<evidence type="ECO:0000256" key="5">
    <source>
        <dbReference type="ARBA" id="ARBA00023136"/>
    </source>
</evidence>
<keyword evidence="4 7" id="KW-1133">Transmembrane helix</keyword>
<dbReference type="EMBL" id="FQZG01000112">
    <property type="protein sequence ID" value="SHJ93849.1"/>
    <property type="molecule type" value="Genomic_DNA"/>
</dbReference>
<evidence type="ECO:0000256" key="7">
    <source>
        <dbReference type="SAM" id="Phobius"/>
    </source>
</evidence>
<feature type="transmembrane region" description="Helical" evidence="7">
    <location>
        <begin position="239"/>
        <end position="262"/>
    </location>
</feature>
<evidence type="ECO:0000313" key="8">
    <source>
        <dbReference type="EMBL" id="SHJ93849.1"/>
    </source>
</evidence>
<evidence type="ECO:0000313" key="9">
    <source>
        <dbReference type="Proteomes" id="UP000184512"/>
    </source>
</evidence>
<organism evidence="8 9">
    <name type="scientific">Tessaracoccus bendigoensis DSM 12906</name>
    <dbReference type="NCBI Taxonomy" id="1123357"/>
    <lineage>
        <taxon>Bacteria</taxon>
        <taxon>Bacillati</taxon>
        <taxon>Actinomycetota</taxon>
        <taxon>Actinomycetes</taxon>
        <taxon>Propionibacteriales</taxon>
        <taxon>Propionibacteriaceae</taxon>
        <taxon>Tessaracoccus</taxon>
    </lineage>
</organism>
<evidence type="ECO:0000256" key="4">
    <source>
        <dbReference type="ARBA" id="ARBA00022989"/>
    </source>
</evidence>
<feature type="compositionally biased region" description="Basic and acidic residues" evidence="6">
    <location>
        <begin position="319"/>
        <end position="334"/>
    </location>
</feature>
<keyword evidence="5 7" id="KW-0472">Membrane</keyword>
<proteinExistence type="predicted"/>
<sequence>MTSQPSPDKDKHPSTTPPPEDDRKPESPAQITRPSWKYALKTTIREFSADGCGDLAAGLTYRSVFSLVPTILALVSILSIFGQGQALSSVLEEVRGIVPTETWDTISPLLDTLLSTPAPGIGLLIGLLTALWAASGYVKAFGRAMNIIYDVPEGRGVIKLTVQMYALTALILVLGALSIVIFVVSGPIAEAVGNAIGLGSVAVTVWNVAKWFVLALIVVVVVALLYYATPNVRQPRFRWISMGALIAIVVSVIATLGFFFYVSNFGNYNATYGALAGVIILLLWMYLINTILLVGAEVDSEIERARQLQAGIEAERELQLPARDTKASDKKAEQLEQQVEEGTNLRLSEGETLEAPSGDASRSDAPGRSDEPGRDTDSAPKVEQPK</sequence>
<evidence type="ECO:0000256" key="2">
    <source>
        <dbReference type="ARBA" id="ARBA00022475"/>
    </source>
</evidence>
<feature type="transmembrane region" description="Helical" evidence="7">
    <location>
        <begin position="208"/>
        <end position="227"/>
    </location>
</feature>
<gene>
    <name evidence="8" type="ORF">SAMN02745244_03617</name>
</gene>
<dbReference type="AlphaFoldDB" id="A0A1M6NE10"/>
<name>A0A1M6NE10_9ACTN</name>
<feature type="compositionally biased region" description="Basic and acidic residues" evidence="6">
    <location>
        <begin position="361"/>
        <end position="386"/>
    </location>
</feature>
<keyword evidence="9" id="KW-1185">Reference proteome</keyword>
<reference evidence="9" key="1">
    <citation type="submission" date="2016-11" db="EMBL/GenBank/DDBJ databases">
        <authorList>
            <person name="Varghese N."/>
            <person name="Submissions S."/>
        </authorList>
    </citation>
    <scope>NUCLEOTIDE SEQUENCE [LARGE SCALE GENOMIC DNA]</scope>
    <source>
        <strain evidence="9">DSM 12906</strain>
    </source>
</reference>
<feature type="region of interest" description="Disordered" evidence="6">
    <location>
        <begin position="319"/>
        <end position="386"/>
    </location>
</feature>
<dbReference type="OrthoDB" id="9781030at2"/>
<feature type="transmembrane region" description="Helical" evidence="7">
    <location>
        <begin position="165"/>
        <end position="188"/>
    </location>
</feature>